<dbReference type="EMBL" id="BAAAQN010000006">
    <property type="protein sequence ID" value="GAA2019036.1"/>
    <property type="molecule type" value="Genomic_DNA"/>
</dbReference>
<organism evidence="1 2">
    <name type="scientific">Catenulispora yoronensis</name>
    <dbReference type="NCBI Taxonomy" id="450799"/>
    <lineage>
        <taxon>Bacteria</taxon>
        <taxon>Bacillati</taxon>
        <taxon>Actinomycetota</taxon>
        <taxon>Actinomycetes</taxon>
        <taxon>Catenulisporales</taxon>
        <taxon>Catenulisporaceae</taxon>
        <taxon>Catenulispora</taxon>
    </lineage>
</organism>
<name>A0ABN2TSD5_9ACTN</name>
<evidence type="ECO:0000313" key="1">
    <source>
        <dbReference type="EMBL" id="GAA2019036.1"/>
    </source>
</evidence>
<protein>
    <submittedName>
        <fullName evidence="1">Uncharacterized protein</fullName>
    </submittedName>
</protein>
<accession>A0ABN2TSD5</accession>
<dbReference type="RefSeq" id="WP_344664697.1">
    <property type="nucleotide sequence ID" value="NZ_BAAAQN010000006.1"/>
</dbReference>
<keyword evidence="2" id="KW-1185">Reference proteome</keyword>
<proteinExistence type="predicted"/>
<reference evidence="1 2" key="1">
    <citation type="journal article" date="2019" name="Int. J. Syst. Evol. Microbiol.">
        <title>The Global Catalogue of Microorganisms (GCM) 10K type strain sequencing project: providing services to taxonomists for standard genome sequencing and annotation.</title>
        <authorList>
            <consortium name="The Broad Institute Genomics Platform"/>
            <consortium name="The Broad Institute Genome Sequencing Center for Infectious Disease"/>
            <person name="Wu L."/>
            <person name="Ma J."/>
        </authorList>
    </citation>
    <scope>NUCLEOTIDE SEQUENCE [LARGE SCALE GENOMIC DNA]</scope>
    <source>
        <strain evidence="1 2">JCM 16014</strain>
    </source>
</reference>
<gene>
    <name evidence="1" type="ORF">GCM10009839_14220</name>
</gene>
<dbReference type="Proteomes" id="UP001500751">
    <property type="component" value="Unassembled WGS sequence"/>
</dbReference>
<comment type="caution">
    <text evidence="1">The sequence shown here is derived from an EMBL/GenBank/DDBJ whole genome shotgun (WGS) entry which is preliminary data.</text>
</comment>
<evidence type="ECO:0000313" key="2">
    <source>
        <dbReference type="Proteomes" id="UP001500751"/>
    </source>
</evidence>
<sequence>MSRHLIPNPADFVSGTETVVGWDRPLSTFFLLIRPPEESDGDQVWLGLAAGEFYELDRFLPVLARHGIVLPDRLVLALFMDRDLGRASVTDWRSGVPVPVGKG</sequence>